<evidence type="ECO:0000256" key="10">
    <source>
        <dbReference type="ARBA" id="ARBA00023014"/>
    </source>
</evidence>
<keyword evidence="12 13" id="KW-0464">Manganese</keyword>
<evidence type="ECO:0000256" key="12">
    <source>
        <dbReference type="ARBA" id="ARBA00023211"/>
    </source>
</evidence>
<evidence type="ECO:0000256" key="2">
    <source>
        <dbReference type="ARBA" id="ARBA00009189"/>
    </source>
</evidence>
<comment type="cofactor">
    <cofactor evidence="1">
        <name>[4Fe-4S] cluster</name>
        <dbReference type="ChEBI" id="CHEBI:49883"/>
    </cofactor>
</comment>
<dbReference type="InterPro" id="IPR011604">
    <property type="entry name" value="PDDEXK-like_dom_sf"/>
</dbReference>
<evidence type="ECO:0000256" key="11">
    <source>
        <dbReference type="ARBA" id="ARBA00023118"/>
    </source>
</evidence>
<organism evidence="15 16">
    <name type="scientific">Desulforudis audaxviator (strain MP104C)</name>
    <dbReference type="NCBI Taxonomy" id="477974"/>
    <lineage>
        <taxon>Bacteria</taxon>
        <taxon>Bacillati</taxon>
        <taxon>Bacillota</taxon>
        <taxon>Clostridia</taxon>
        <taxon>Thermoanaerobacterales</taxon>
        <taxon>Candidatus Desulforudaceae</taxon>
        <taxon>Candidatus Desulforudis</taxon>
    </lineage>
</organism>
<comment type="cofactor">
    <cofactor evidence="13">
        <name>iron-sulfur cluster</name>
        <dbReference type="ChEBI" id="CHEBI:30408"/>
    </cofactor>
</comment>
<dbReference type="InterPro" id="IPR051827">
    <property type="entry name" value="Cas4_exonuclease"/>
</dbReference>
<dbReference type="AlphaFoldDB" id="B1I4M1"/>
<evidence type="ECO:0000313" key="15">
    <source>
        <dbReference type="EMBL" id="ACA59798.1"/>
    </source>
</evidence>
<accession>B1I4M1</accession>
<evidence type="ECO:0000256" key="6">
    <source>
        <dbReference type="ARBA" id="ARBA00022723"/>
    </source>
</evidence>
<dbReference type="GO" id="GO:0051607">
    <property type="term" value="P:defense response to virus"/>
    <property type="evidence" value="ECO:0007669"/>
    <property type="project" value="UniProtKB-KW"/>
</dbReference>
<reference evidence="15 16" key="2">
    <citation type="journal article" date="2008" name="Science">
        <title>Environmental genomics reveals a single-species ecosystem deep within Earth.</title>
        <authorList>
            <person name="Chivian D."/>
            <person name="Brodie E.L."/>
            <person name="Alm E.J."/>
            <person name="Culley D.E."/>
            <person name="Dehal P.S."/>
            <person name="Desantis T.Z."/>
            <person name="Gihring T.M."/>
            <person name="Lapidus A."/>
            <person name="Lin L.H."/>
            <person name="Lowry S.R."/>
            <person name="Moser D.P."/>
            <person name="Richardson P.M."/>
            <person name="Southam G."/>
            <person name="Wanger G."/>
            <person name="Pratt L.M."/>
            <person name="Andersen G.L."/>
            <person name="Hazen T.C."/>
            <person name="Brockman F.J."/>
            <person name="Arkin A.P."/>
            <person name="Onstott T.C."/>
        </authorList>
    </citation>
    <scope>NUCLEOTIDE SEQUENCE [LARGE SCALE GENOMIC DNA]</scope>
    <source>
        <strain evidence="15 16">MP104C</strain>
    </source>
</reference>
<protein>
    <recommendedName>
        <fullName evidence="4 13">CRISPR-associated exonuclease Cas4</fullName>
        <ecNumber evidence="3 13">3.1.12.1</ecNumber>
    </recommendedName>
</protein>
<dbReference type="EC" id="3.1.12.1" evidence="3 13"/>
<dbReference type="RefSeq" id="WP_012302383.1">
    <property type="nucleotide sequence ID" value="NC_010424.1"/>
</dbReference>
<comment type="similarity">
    <text evidence="2 13">Belongs to the CRISPR-associated exonuclease Cas4 family.</text>
</comment>
<keyword evidence="6 13" id="KW-0479">Metal-binding</keyword>
<evidence type="ECO:0000256" key="13">
    <source>
        <dbReference type="RuleBase" id="RU365022"/>
    </source>
</evidence>
<dbReference type="STRING" id="477974.Daud_1287"/>
<keyword evidence="16" id="KW-1185">Reference proteome</keyword>
<dbReference type="Pfam" id="PF01930">
    <property type="entry name" value="Cas_Cas4"/>
    <property type="match status" value="1"/>
</dbReference>
<dbReference type="GO" id="GO:0051536">
    <property type="term" value="F:iron-sulfur cluster binding"/>
    <property type="evidence" value="ECO:0007669"/>
    <property type="project" value="UniProtKB-KW"/>
</dbReference>
<keyword evidence="5 13" id="KW-0540">Nuclease</keyword>
<dbReference type="InterPro" id="IPR022765">
    <property type="entry name" value="Dna2/Cas4_DUF83"/>
</dbReference>
<name>B1I4M1_DESAP</name>
<dbReference type="GO" id="GO:0004527">
    <property type="term" value="F:exonuclease activity"/>
    <property type="evidence" value="ECO:0007669"/>
    <property type="project" value="UniProtKB-KW"/>
</dbReference>
<evidence type="ECO:0000256" key="3">
    <source>
        <dbReference type="ARBA" id="ARBA00012768"/>
    </source>
</evidence>
<dbReference type="NCBIfam" id="TIGR00372">
    <property type="entry name" value="cas4"/>
    <property type="match status" value="1"/>
</dbReference>
<evidence type="ECO:0000256" key="8">
    <source>
        <dbReference type="ARBA" id="ARBA00022839"/>
    </source>
</evidence>
<dbReference type="Gene3D" id="3.90.320.10">
    <property type="match status" value="1"/>
</dbReference>
<dbReference type="GO" id="GO:0046872">
    <property type="term" value="F:metal ion binding"/>
    <property type="evidence" value="ECO:0007669"/>
    <property type="project" value="UniProtKB-KW"/>
</dbReference>
<proteinExistence type="inferred from homology"/>
<sequence>MMLKVSDVKQFLYCPRVVYFTYVMPVHRKVTRKMEYGKEEHLEIERLERRRGFRSYDLSEGERRYRTKLCSERLGVEGVLDMHIVCGSGCFPVEFKNTSRHPGLNHKYQLVCYAMLLEEQYGKPVRHGFLYLIPGKRVHVVEITPNARTFVRKTLDQIKMMIARESFPPAPRRPARCFECEYRNYCADVV</sequence>
<evidence type="ECO:0000256" key="7">
    <source>
        <dbReference type="ARBA" id="ARBA00022801"/>
    </source>
</evidence>
<dbReference type="KEGG" id="dau:Daud_1287"/>
<dbReference type="EMBL" id="CP000860">
    <property type="protein sequence ID" value="ACA59798.1"/>
    <property type="molecule type" value="Genomic_DNA"/>
</dbReference>
<evidence type="ECO:0000256" key="5">
    <source>
        <dbReference type="ARBA" id="ARBA00022722"/>
    </source>
</evidence>
<keyword evidence="8 13" id="KW-0269">Exonuclease</keyword>
<evidence type="ECO:0000256" key="9">
    <source>
        <dbReference type="ARBA" id="ARBA00023004"/>
    </source>
</evidence>
<feature type="domain" description="DUF83" evidence="14">
    <location>
        <begin position="5"/>
        <end position="187"/>
    </location>
</feature>
<comment type="function">
    <text evidence="13">CRISPR (clustered regularly interspaced short palindromic repeat) is an adaptive immune system that provides protection against mobile genetic elements (viruses, transposable elements and conjugative plasmids). CRISPR clusters contain sequences complementary to antecedent mobile elements and target invading nucleic acids. CRISPR clusters are transcribed and processed into CRISPR RNA (crRNA).</text>
</comment>
<dbReference type="Proteomes" id="UP000008544">
    <property type="component" value="Chromosome"/>
</dbReference>
<dbReference type="InterPro" id="IPR013343">
    <property type="entry name" value="CRISPR-assoc_prot_Cas4"/>
</dbReference>
<evidence type="ECO:0000256" key="1">
    <source>
        <dbReference type="ARBA" id="ARBA00001966"/>
    </source>
</evidence>
<dbReference type="eggNOG" id="COG1468">
    <property type="taxonomic scope" value="Bacteria"/>
</dbReference>
<dbReference type="HOGENOM" id="CLU_102055_2_0_9"/>
<keyword evidence="10 13" id="KW-0411">Iron-sulfur</keyword>
<reference evidence="16" key="1">
    <citation type="submission" date="2007-10" db="EMBL/GenBank/DDBJ databases">
        <title>Complete sequence of chromosome of Desulforudis audaxviator MP104C.</title>
        <authorList>
            <person name="Copeland A."/>
            <person name="Lucas S."/>
            <person name="Lapidus A."/>
            <person name="Barry K."/>
            <person name="Glavina del Rio T."/>
            <person name="Dalin E."/>
            <person name="Tice H."/>
            <person name="Bruce D."/>
            <person name="Pitluck S."/>
            <person name="Lowry S.R."/>
            <person name="Larimer F."/>
            <person name="Land M.L."/>
            <person name="Hauser L."/>
            <person name="Kyrpides N."/>
            <person name="Ivanova N.N."/>
            <person name="Richardson P."/>
        </authorList>
    </citation>
    <scope>NUCLEOTIDE SEQUENCE [LARGE SCALE GENOMIC DNA]</scope>
    <source>
        <strain evidence="16">MP104C</strain>
    </source>
</reference>
<keyword evidence="11 13" id="KW-0051">Antiviral defense</keyword>
<evidence type="ECO:0000259" key="14">
    <source>
        <dbReference type="Pfam" id="PF01930"/>
    </source>
</evidence>
<comment type="cofactor">
    <cofactor evidence="13">
        <name>Mg(2+)</name>
        <dbReference type="ChEBI" id="CHEBI:18420"/>
    </cofactor>
    <cofactor evidence="13">
        <name>Mn(2+)</name>
        <dbReference type="ChEBI" id="CHEBI:29035"/>
    </cofactor>
    <text evidence="13">Mg(2+) or Mn(2+) required for ssDNA cleavage activity.</text>
</comment>
<keyword evidence="9 13" id="KW-0408">Iron</keyword>
<evidence type="ECO:0000313" key="16">
    <source>
        <dbReference type="Proteomes" id="UP000008544"/>
    </source>
</evidence>
<dbReference type="OrthoDB" id="9781776at2"/>
<dbReference type="PANTHER" id="PTHR36531:SF6">
    <property type="entry name" value="DNA REPLICATION ATP-DEPENDENT HELICASE_NUCLEASE DNA2"/>
    <property type="match status" value="1"/>
</dbReference>
<evidence type="ECO:0000256" key="4">
    <source>
        <dbReference type="ARBA" id="ARBA00020049"/>
    </source>
</evidence>
<dbReference type="PANTHER" id="PTHR36531">
    <property type="entry name" value="CRISPR-ASSOCIATED EXONUCLEASE CAS4"/>
    <property type="match status" value="1"/>
</dbReference>
<keyword evidence="7 13" id="KW-0378">Hydrolase</keyword>
<gene>
    <name evidence="15" type="ordered locus">Daud_1287</name>
</gene>